<organism evidence="1 2">
    <name type="scientific">Lacimicrobium alkaliphilum</name>
    <dbReference type="NCBI Taxonomy" id="1526571"/>
    <lineage>
        <taxon>Bacteria</taxon>
        <taxon>Pseudomonadati</taxon>
        <taxon>Pseudomonadota</taxon>
        <taxon>Gammaproteobacteria</taxon>
        <taxon>Alteromonadales</taxon>
        <taxon>Alteromonadaceae</taxon>
        <taxon>Lacimicrobium</taxon>
    </lineage>
</organism>
<protein>
    <submittedName>
        <fullName evidence="1">Uncharacterized protein</fullName>
    </submittedName>
</protein>
<evidence type="ECO:0000313" key="1">
    <source>
        <dbReference type="EMBL" id="ALS98172.1"/>
    </source>
</evidence>
<gene>
    <name evidence="1" type="ORF">AT746_07815</name>
</gene>
<reference evidence="1 2" key="1">
    <citation type="submission" date="2015-12" db="EMBL/GenBank/DDBJ databases">
        <title>Complete genome of Lacimicrobium alkaliphilum KCTC 32984.</title>
        <authorList>
            <person name="Kim S.-G."/>
            <person name="Lee Y.-J."/>
        </authorList>
    </citation>
    <scope>NUCLEOTIDE SEQUENCE [LARGE SCALE GENOMIC DNA]</scope>
    <source>
        <strain evidence="1 2">YelD216</strain>
    </source>
</reference>
<keyword evidence="2" id="KW-1185">Reference proteome</keyword>
<dbReference type="AlphaFoldDB" id="A0A0U2ZIM4"/>
<dbReference type="EMBL" id="CP013650">
    <property type="protein sequence ID" value="ALS98172.1"/>
    <property type="molecule type" value="Genomic_DNA"/>
</dbReference>
<accession>A0A0U2ZIM4</accession>
<proteinExistence type="predicted"/>
<evidence type="ECO:0000313" key="2">
    <source>
        <dbReference type="Proteomes" id="UP000068447"/>
    </source>
</evidence>
<dbReference type="KEGG" id="lal:AT746_07815"/>
<dbReference type="Proteomes" id="UP000068447">
    <property type="component" value="Chromosome"/>
</dbReference>
<dbReference type="STRING" id="1526571.AT746_07815"/>
<sequence>MFDTYQEIFNNRAWSYHQAMQSVPDARRLEFEIALEYLQPETGQWIVDMPSGGDTLNSISMIPQSTYSLLKPPPSLPGIVLNHLIAGV</sequence>
<name>A0A0U2ZIM4_9ALTE</name>